<dbReference type="EMBL" id="DXCF01000031">
    <property type="protein sequence ID" value="HIZ10016.1"/>
    <property type="molecule type" value="Genomic_DNA"/>
</dbReference>
<proteinExistence type="predicted"/>
<keyword evidence="1" id="KW-0732">Signal</keyword>
<reference evidence="2" key="2">
    <citation type="submission" date="2021-04" db="EMBL/GenBank/DDBJ databases">
        <authorList>
            <person name="Gilroy R."/>
        </authorList>
    </citation>
    <scope>NUCLEOTIDE SEQUENCE</scope>
    <source>
        <strain evidence="2">CHK192-19661</strain>
    </source>
</reference>
<evidence type="ECO:0000313" key="2">
    <source>
        <dbReference type="EMBL" id="HIZ10016.1"/>
    </source>
</evidence>
<dbReference type="Proteomes" id="UP000824025">
    <property type="component" value="Unassembled WGS sequence"/>
</dbReference>
<evidence type="ECO:0000256" key="1">
    <source>
        <dbReference type="SAM" id="SignalP"/>
    </source>
</evidence>
<dbReference type="PROSITE" id="PS51257">
    <property type="entry name" value="PROKAR_LIPOPROTEIN"/>
    <property type="match status" value="1"/>
</dbReference>
<protein>
    <submittedName>
        <fullName evidence="2">Uncharacterized protein</fullName>
    </submittedName>
</protein>
<gene>
    <name evidence="2" type="ORF">H9726_05975</name>
</gene>
<reference evidence="2" key="1">
    <citation type="journal article" date="2021" name="PeerJ">
        <title>Extensive microbial diversity within the chicken gut microbiome revealed by metagenomics and culture.</title>
        <authorList>
            <person name="Gilroy R."/>
            <person name="Ravi A."/>
            <person name="Getino M."/>
            <person name="Pursley I."/>
            <person name="Horton D.L."/>
            <person name="Alikhan N.F."/>
            <person name="Baker D."/>
            <person name="Gharbi K."/>
            <person name="Hall N."/>
            <person name="Watson M."/>
            <person name="Adriaenssens E.M."/>
            <person name="Foster-Nyarko E."/>
            <person name="Jarju S."/>
            <person name="Secka A."/>
            <person name="Antonio M."/>
            <person name="Oren A."/>
            <person name="Chaudhuri R.R."/>
            <person name="La Ragione R."/>
            <person name="Hildebrand F."/>
            <person name="Pallen M.J."/>
        </authorList>
    </citation>
    <scope>NUCLEOTIDE SEQUENCE</scope>
    <source>
        <strain evidence="2">CHK192-19661</strain>
    </source>
</reference>
<dbReference type="AlphaFoldDB" id="A0A9D2IIP8"/>
<organism evidence="2 3">
    <name type="scientific">Candidatus Borkfalkia avicola</name>
    <dbReference type="NCBI Taxonomy" id="2838503"/>
    <lineage>
        <taxon>Bacteria</taxon>
        <taxon>Bacillati</taxon>
        <taxon>Bacillota</taxon>
        <taxon>Clostridia</taxon>
        <taxon>Christensenellales</taxon>
        <taxon>Christensenellaceae</taxon>
        <taxon>Candidatus Borkfalkia</taxon>
    </lineage>
</organism>
<sequence length="143" mass="15605">MKKLLSIILLFCCCMLFVGCTAKENAETTTATNGNDTSSVTENVGMQQPELPQKHTISLTMNNYSTYIETSIVAYLSSTPQKVEFTANGCLSYAYYENVVFEIEHDGQKMYVTCNAAGNGKGSYGGRTIGTITAISGTVIYWM</sequence>
<accession>A0A9D2IIP8</accession>
<feature type="signal peptide" evidence="1">
    <location>
        <begin position="1"/>
        <end position="22"/>
    </location>
</feature>
<evidence type="ECO:0000313" key="3">
    <source>
        <dbReference type="Proteomes" id="UP000824025"/>
    </source>
</evidence>
<name>A0A9D2IIP8_9FIRM</name>
<feature type="chain" id="PRO_5039657904" evidence="1">
    <location>
        <begin position="23"/>
        <end position="143"/>
    </location>
</feature>
<comment type="caution">
    <text evidence="2">The sequence shown here is derived from an EMBL/GenBank/DDBJ whole genome shotgun (WGS) entry which is preliminary data.</text>
</comment>